<reference evidence="2" key="1">
    <citation type="submission" date="2023-03" db="EMBL/GenBank/DDBJ databases">
        <title>Massive genome expansion in bonnet fungi (Mycena s.s.) driven by repeated elements and novel gene families across ecological guilds.</title>
        <authorList>
            <consortium name="Lawrence Berkeley National Laboratory"/>
            <person name="Harder C.B."/>
            <person name="Miyauchi S."/>
            <person name="Viragh M."/>
            <person name="Kuo A."/>
            <person name="Thoen E."/>
            <person name="Andreopoulos B."/>
            <person name="Lu D."/>
            <person name="Skrede I."/>
            <person name="Drula E."/>
            <person name="Henrissat B."/>
            <person name="Morin E."/>
            <person name="Kohler A."/>
            <person name="Barry K."/>
            <person name="LaButti K."/>
            <person name="Morin E."/>
            <person name="Salamov A."/>
            <person name="Lipzen A."/>
            <person name="Mereny Z."/>
            <person name="Hegedus B."/>
            <person name="Baldrian P."/>
            <person name="Stursova M."/>
            <person name="Weitz H."/>
            <person name="Taylor A."/>
            <person name="Grigoriev I.V."/>
            <person name="Nagy L.G."/>
            <person name="Martin F."/>
            <person name="Kauserud H."/>
        </authorList>
    </citation>
    <scope>NUCLEOTIDE SEQUENCE</scope>
    <source>
        <strain evidence="2">CBHHK002</strain>
    </source>
</reference>
<protein>
    <submittedName>
        <fullName evidence="2">Uncharacterized protein</fullName>
    </submittedName>
</protein>
<dbReference type="EMBL" id="JARIHO010000029">
    <property type="protein sequence ID" value="KAJ7337599.1"/>
    <property type="molecule type" value="Genomic_DNA"/>
</dbReference>
<evidence type="ECO:0000313" key="3">
    <source>
        <dbReference type="Proteomes" id="UP001218218"/>
    </source>
</evidence>
<accession>A0AAD6ZT53</accession>
<dbReference type="Proteomes" id="UP001218218">
    <property type="component" value="Unassembled WGS sequence"/>
</dbReference>
<feature type="region of interest" description="Disordered" evidence="1">
    <location>
        <begin position="401"/>
        <end position="432"/>
    </location>
</feature>
<name>A0AAD6ZT53_9AGAR</name>
<dbReference type="AlphaFoldDB" id="A0AAD6ZT53"/>
<sequence>MLGAPPPTPRARKSQPAPPAPLRLPFTDYNSHDDWTSKTLPGISTTPRRCIGCHGGIKSPSPDSVEDEDAQLALGIRMLLAQFNSTSGAGPSRLASPPRTALRLLSTILQVGRRSPPFYQTQCSPSASFSQNQDDYPVSYPPAARLWSLSSSPVFPSSIPLPTSDSQIKSKPKKAAGKKAAPLTVQLNNDWMSLGLQSSETLSTLHVKKKATRSFIVVLWHTAGEEHEAFLINNIPSWPVWQASEATGSLTSRLSDGAVLDLLHPKFKGWVDMDLDHVHQLTPDCVVMFQRCGLDCINFEDTKDSFYPPNVHIHICDNLPGEHATLLCLYSIKHRLPEAPRTLGSAAEDSDIEIVGEKRMRVKQENFEDLLAPRRQRPRLRIDTDKCIVIDDNIDTPALTTASSLPSSIPSSSAPLPTFSSAPSPSLSSTSPTISWPTGEFVIDMIAGFKRMECQDFKGLVCHDHFERTFKRPYITSTVSEQKVIYAAATEEEVQKGVDAGRSKDGLWSVWRKKHGLAAYIAARRRHAV</sequence>
<evidence type="ECO:0000256" key="1">
    <source>
        <dbReference type="SAM" id="MobiDB-lite"/>
    </source>
</evidence>
<evidence type="ECO:0000313" key="2">
    <source>
        <dbReference type="EMBL" id="KAJ7337599.1"/>
    </source>
</evidence>
<feature type="region of interest" description="Disordered" evidence="1">
    <location>
        <begin position="1"/>
        <end position="24"/>
    </location>
</feature>
<comment type="caution">
    <text evidence="2">The sequence shown here is derived from an EMBL/GenBank/DDBJ whole genome shotgun (WGS) entry which is preliminary data.</text>
</comment>
<keyword evidence="3" id="KW-1185">Reference proteome</keyword>
<proteinExistence type="predicted"/>
<gene>
    <name evidence="2" type="ORF">DFH08DRAFT_964569</name>
</gene>
<organism evidence="2 3">
    <name type="scientific">Mycena albidolilacea</name>
    <dbReference type="NCBI Taxonomy" id="1033008"/>
    <lineage>
        <taxon>Eukaryota</taxon>
        <taxon>Fungi</taxon>
        <taxon>Dikarya</taxon>
        <taxon>Basidiomycota</taxon>
        <taxon>Agaricomycotina</taxon>
        <taxon>Agaricomycetes</taxon>
        <taxon>Agaricomycetidae</taxon>
        <taxon>Agaricales</taxon>
        <taxon>Marasmiineae</taxon>
        <taxon>Mycenaceae</taxon>
        <taxon>Mycena</taxon>
    </lineage>
</organism>